<dbReference type="AlphaFoldDB" id="A0A097ARM4"/>
<dbReference type="GO" id="GO:0009090">
    <property type="term" value="P:homoserine biosynthetic process"/>
    <property type="evidence" value="ECO:0007669"/>
    <property type="project" value="TreeGrafter"/>
</dbReference>
<evidence type="ECO:0000256" key="8">
    <source>
        <dbReference type="ARBA" id="ARBA00022741"/>
    </source>
</evidence>
<accession>A0A097ARM4</accession>
<dbReference type="OrthoDB" id="9799110at2"/>
<dbReference type="InterPro" id="IPR005260">
    <property type="entry name" value="Asp_kin_monofn"/>
</dbReference>
<dbReference type="Pfam" id="PF00696">
    <property type="entry name" value="AA_kinase"/>
    <property type="match status" value="1"/>
</dbReference>
<dbReference type="FunFam" id="3.40.1160.10:FF:000002">
    <property type="entry name" value="Aspartokinase"/>
    <property type="match status" value="1"/>
</dbReference>
<name>A0A097ARM4_THEKI</name>
<dbReference type="RefSeq" id="WP_049685224.1">
    <property type="nucleotide sequence ID" value="NZ_CP009170.1"/>
</dbReference>
<dbReference type="NCBIfam" id="NF006068">
    <property type="entry name" value="PRK08210.1"/>
    <property type="match status" value="1"/>
</dbReference>
<sequence>MNILVQKFGGTSVSTPERREMAVSKVIKAVENGFSVVVVVSAMGRNGDPYATDTLINMAKSINEDMSKRELDLLMTCGEIISSVIFAATLSSKGYKAKVFTGGQAGIITDDNFGNAEIIKVEPTRLLESLSEGIIPIVAGFQGMTREGDVTTLGRGGSDTTAALLGEALKASAVEIYTDVDGIMTADPRIVSKAHILKKISYNEVFQFAEQGAKVVHPRAVEIAMRGNIPLVIKNTLSDSPGTIITQYNEAYDNIYDIDKLVTGIANMDNRVQISIENGENTEGIFEKIADHKISIDLINIFPEKQVFTISAADFDKLKRIFEENNIKYSCRTNCSKVSIIGNRIRGVPGVMARIIKVLSKHNIEIYQTADSHNTISCLVSQDKAEEAVRVLHDEFKLEEIE</sequence>
<feature type="domain" description="ACT" evidence="17">
    <location>
        <begin position="340"/>
        <end position="402"/>
    </location>
</feature>
<evidence type="ECO:0000259" key="17">
    <source>
        <dbReference type="PROSITE" id="PS51671"/>
    </source>
</evidence>
<dbReference type="PANTHER" id="PTHR21499">
    <property type="entry name" value="ASPARTATE KINASE"/>
    <property type="match status" value="1"/>
</dbReference>
<dbReference type="SUPFAM" id="SSF53633">
    <property type="entry name" value="Carbamate kinase-like"/>
    <property type="match status" value="1"/>
</dbReference>
<reference evidence="19" key="1">
    <citation type="journal article" date="2015" name="Genome Announc.">
        <title>Whole-Genome Sequences of 80 Environmental and Clinical Isolates of Burkholderia pseudomallei.</title>
        <authorList>
            <person name="Johnson S.L."/>
            <person name="Baker A.L."/>
            <person name="Chain P.S."/>
            <person name="Currie B.J."/>
            <person name="Daligault H.E."/>
            <person name="Davenport K.W."/>
            <person name="Davis C.B."/>
            <person name="Inglis T.J."/>
            <person name="Kaestli M."/>
            <person name="Koren S."/>
            <person name="Mayo M."/>
            <person name="Merritt A.J."/>
            <person name="Price E.P."/>
            <person name="Sarovich D.S."/>
            <person name="Warner J."/>
            <person name="Rosovitz M.J."/>
        </authorList>
    </citation>
    <scope>NUCLEOTIDE SEQUENCE [LARGE SCALE GENOMIC DNA]</scope>
    <source>
        <strain evidence="19">DSM 2030</strain>
    </source>
</reference>
<dbReference type="GO" id="GO:0009089">
    <property type="term" value="P:lysine biosynthetic process via diaminopimelate"/>
    <property type="evidence" value="ECO:0007669"/>
    <property type="project" value="UniProtKB-UniPathway"/>
</dbReference>
<dbReference type="InterPro" id="IPR001048">
    <property type="entry name" value="Asp/Glu/Uridylate_kinase"/>
</dbReference>
<comment type="catalytic activity">
    <reaction evidence="13 15">
        <text>L-aspartate + ATP = 4-phospho-L-aspartate + ADP</text>
        <dbReference type="Rhea" id="RHEA:23776"/>
        <dbReference type="ChEBI" id="CHEBI:29991"/>
        <dbReference type="ChEBI" id="CHEBI:30616"/>
        <dbReference type="ChEBI" id="CHEBI:57535"/>
        <dbReference type="ChEBI" id="CHEBI:456216"/>
        <dbReference type="EC" id="2.7.2.4"/>
    </reaction>
</comment>
<feature type="binding site" evidence="14">
    <location>
        <begin position="7"/>
        <end position="10"/>
    </location>
    <ligand>
        <name>ATP</name>
        <dbReference type="ChEBI" id="CHEBI:30616"/>
    </ligand>
</feature>
<dbReference type="UniPathway" id="UPA00051">
    <property type="reaction ID" value="UER00462"/>
</dbReference>
<evidence type="ECO:0000313" key="18">
    <source>
        <dbReference type="EMBL" id="AIS52470.1"/>
    </source>
</evidence>
<dbReference type="InterPro" id="IPR027795">
    <property type="entry name" value="CASTOR_ACT_dom"/>
</dbReference>
<evidence type="ECO:0000256" key="14">
    <source>
        <dbReference type="PIRSR" id="PIRSR000726-1"/>
    </source>
</evidence>
<dbReference type="eggNOG" id="COG0527">
    <property type="taxonomic scope" value="Bacteria"/>
</dbReference>
<evidence type="ECO:0000256" key="9">
    <source>
        <dbReference type="ARBA" id="ARBA00022777"/>
    </source>
</evidence>
<keyword evidence="19" id="KW-1185">Reference proteome</keyword>
<dbReference type="InterPro" id="IPR045865">
    <property type="entry name" value="ACT-like_dom_sf"/>
</dbReference>
<dbReference type="GO" id="GO:0019877">
    <property type="term" value="P:diaminopimelate biosynthetic process"/>
    <property type="evidence" value="ECO:0007669"/>
    <property type="project" value="UniProtKB-KW"/>
</dbReference>
<dbReference type="CDD" id="cd04937">
    <property type="entry name" value="ACT_AKi-DapG-BS_2"/>
    <property type="match status" value="1"/>
</dbReference>
<feature type="binding site" evidence="14">
    <location>
        <begin position="214"/>
        <end position="215"/>
    </location>
    <ligand>
        <name>ATP</name>
        <dbReference type="ChEBI" id="CHEBI:30616"/>
    </ligand>
</feature>
<dbReference type="InterPro" id="IPR018042">
    <property type="entry name" value="Aspartate_kinase_CS"/>
</dbReference>
<feature type="binding site" evidence="14">
    <location>
        <position position="189"/>
    </location>
    <ligand>
        <name>ATP</name>
        <dbReference type="ChEBI" id="CHEBI:30616"/>
    </ligand>
</feature>
<organism evidence="18 19">
    <name type="scientific">Thermoanaerobacter kivui</name>
    <name type="common">Acetogenium kivui</name>
    <dbReference type="NCBI Taxonomy" id="2325"/>
    <lineage>
        <taxon>Bacteria</taxon>
        <taxon>Bacillati</taxon>
        <taxon>Bacillota</taxon>
        <taxon>Clostridia</taxon>
        <taxon>Thermoanaerobacterales</taxon>
        <taxon>Thermoanaerobacteraceae</taxon>
        <taxon>Thermoanaerobacter</taxon>
    </lineage>
</organism>
<dbReference type="GO" id="GO:0004072">
    <property type="term" value="F:aspartate kinase activity"/>
    <property type="evidence" value="ECO:0007669"/>
    <property type="project" value="UniProtKB-EC"/>
</dbReference>
<evidence type="ECO:0000256" key="12">
    <source>
        <dbReference type="ARBA" id="ARBA00023154"/>
    </source>
</evidence>
<keyword evidence="7 15" id="KW-0808">Transferase</keyword>
<dbReference type="GO" id="GO:0005524">
    <property type="term" value="F:ATP binding"/>
    <property type="evidence" value="ECO:0007669"/>
    <property type="project" value="UniProtKB-KW"/>
</dbReference>
<dbReference type="CDD" id="cd04260">
    <property type="entry name" value="AAK_AKi-DapG-BS"/>
    <property type="match status" value="1"/>
</dbReference>
<dbReference type="UniPathway" id="UPA00034">
    <property type="reaction ID" value="UER00015"/>
</dbReference>
<evidence type="ECO:0000256" key="13">
    <source>
        <dbReference type="ARBA" id="ARBA00047872"/>
    </source>
</evidence>
<evidence type="ECO:0000256" key="11">
    <source>
        <dbReference type="ARBA" id="ARBA00022915"/>
    </source>
</evidence>
<proteinExistence type="inferred from homology"/>
<dbReference type="GO" id="GO:0005829">
    <property type="term" value="C:cytosol"/>
    <property type="evidence" value="ECO:0007669"/>
    <property type="project" value="TreeGrafter"/>
</dbReference>
<feature type="binding site" evidence="14">
    <location>
        <position position="79"/>
    </location>
    <ligand>
        <name>substrate</name>
    </ligand>
</feature>
<evidence type="ECO:0000256" key="5">
    <source>
        <dbReference type="ARBA" id="ARBA00010122"/>
    </source>
</evidence>
<keyword evidence="8 14" id="KW-0547">Nucleotide-binding</keyword>
<dbReference type="HOGENOM" id="CLU_009116_3_1_9"/>
<dbReference type="KEGG" id="tki:TKV_c12990"/>
<dbReference type="EC" id="2.7.2.4" evidence="15"/>
<dbReference type="NCBIfam" id="TIGR00657">
    <property type="entry name" value="asp_kinases"/>
    <property type="match status" value="1"/>
</dbReference>
<dbReference type="Gene3D" id="3.40.1160.10">
    <property type="entry name" value="Acetylglutamate kinase-like"/>
    <property type="match status" value="1"/>
</dbReference>
<dbReference type="PIRSF" id="PIRSF000726">
    <property type="entry name" value="Asp_kin"/>
    <property type="match status" value="1"/>
</dbReference>
<dbReference type="GO" id="GO:0009088">
    <property type="term" value="P:threonine biosynthetic process"/>
    <property type="evidence" value="ECO:0007669"/>
    <property type="project" value="UniProtKB-UniPathway"/>
</dbReference>
<feature type="binding site" evidence="14">
    <location>
        <position position="52"/>
    </location>
    <ligand>
        <name>substrate</name>
    </ligand>
</feature>
<evidence type="ECO:0000256" key="4">
    <source>
        <dbReference type="ARBA" id="ARBA00005139"/>
    </source>
</evidence>
<evidence type="ECO:0000256" key="7">
    <source>
        <dbReference type="ARBA" id="ARBA00022679"/>
    </source>
</evidence>
<evidence type="ECO:0000256" key="1">
    <source>
        <dbReference type="ARBA" id="ARBA00003121"/>
    </source>
</evidence>
<comment type="pathway">
    <text evidence="3 16">Amino-acid biosynthesis; L-methionine biosynthesis via de novo pathway; L-homoserine from L-aspartate: step 1/3.</text>
</comment>
<keyword evidence="10 14" id="KW-0067">ATP-binding</keyword>
<comment type="pathway">
    <text evidence="4 16">Amino-acid biosynthesis; L-threonine biosynthesis; L-threonine from L-aspartate: step 1/5.</text>
</comment>
<keyword evidence="9 15" id="KW-0418">Kinase</keyword>
<protein>
    <recommendedName>
        <fullName evidence="15">Aspartokinase</fullName>
        <ecNumber evidence="15">2.7.2.4</ecNumber>
    </recommendedName>
</protein>
<evidence type="ECO:0000256" key="2">
    <source>
        <dbReference type="ARBA" id="ARBA00004766"/>
    </source>
</evidence>
<dbReference type="SUPFAM" id="SSF55021">
    <property type="entry name" value="ACT-like"/>
    <property type="match status" value="2"/>
</dbReference>
<evidence type="ECO:0000256" key="3">
    <source>
        <dbReference type="ARBA" id="ARBA00004986"/>
    </source>
</evidence>
<keyword evidence="6 16" id="KW-0028">Amino-acid biosynthesis</keyword>
<dbReference type="Pfam" id="PF13840">
    <property type="entry name" value="ACT_7"/>
    <property type="match status" value="1"/>
</dbReference>
<dbReference type="InterPro" id="IPR002912">
    <property type="entry name" value="ACT_dom"/>
</dbReference>
<evidence type="ECO:0000256" key="16">
    <source>
        <dbReference type="RuleBase" id="RU004249"/>
    </source>
</evidence>
<dbReference type="Gene3D" id="3.30.2130.10">
    <property type="entry name" value="VC0802-like"/>
    <property type="match status" value="1"/>
</dbReference>
<dbReference type="PROSITE" id="PS00324">
    <property type="entry name" value="ASPARTOKINASE"/>
    <property type="match status" value="1"/>
</dbReference>
<feature type="binding site" evidence="14">
    <location>
        <begin position="178"/>
        <end position="179"/>
    </location>
    <ligand>
        <name>ATP</name>
        <dbReference type="ChEBI" id="CHEBI:30616"/>
    </ligand>
</feature>
<dbReference type="NCBIfam" id="NF005155">
    <property type="entry name" value="PRK06635.1-4"/>
    <property type="match status" value="1"/>
</dbReference>
<dbReference type="PANTHER" id="PTHR21499:SF3">
    <property type="entry name" value="ASPARTOKINASE"/>
    <property type="match status" value="1"/>
</dbReference>
<dbReference type="STRING" id="2325.TKV_c12990"/>
<dbReference type="InterPro" id="IPR036393">
    <property type="entry name" value="AceGlu_kinase-like_sf"/>
</dbReference>
<evidence type="ECO:0000256" key="6">
    <source>
        <dbReference type="ARBA" id="ARBA00022605"/>
    </source>
</evidence>
<evidence type="ECO:0000256" key="15">
    <source>
        <dbReference type="RuleBase" id="RU003448"/>
    </source>
</evidence>
<comment type="pathway">
    <text evidence="2 16">Amino-acid biosynthesis; L-lysine biosynthesis via DAP pathway; (S)-tetrahydrodipicolinate from L-aspartate: step 1/4.</text>
</comment>
<dbReference type="PROSITE" id="PS51671">
    <property type="entry name" value="ACT"/>
    <property type="match status" value="1"/>
</dbReference>
<dbReference type="UniPathway" id="UPA00050">
    <property type="reaction ID" value="UER00461"/>
</dbReference>
<keyword evidence="11" id="KW-0220">Diaminopimelate biosynthesis</keyword>
<evidence type="ECO:0000256" key="10">
    <source>
        <dbReference type="ARBA" id="ARBA00022840"/>
    </source>
</evidence>
<dbReference type="EMBL" id="CP009170">
    <property type="protein sequence ID" value="AIS52470.1"/>
    <property type="molecule type" value="Genomic_DNA"/>
</dbReference>
<comment type="similarity">
    <text evidence="5 15">Belongs to the aspartokinase family.</text>
</comment>
<evidence type="ECO:0000313" key="19">
    <source>
        <dbReference type="Proteomes" id="UP000029669"/>
    </source>
</evidence>
<keyword evidence="12" id="KW-0457">Lysine biosynthesis</keyword>
<comment type="function">
    <text evidence="1">Catalyzes the phosphorylation of the beta-carboxyl group of aspartic acid with ATP to yield 4-phospho-L-aspartate, which is involved in the branched biosynthetic pathway leading to the biosynthesis of amino acids threonine, isoleucine and methionine.</text>
</comment>
<dbReference type="InterPro" id="IPR001341">
    <property type="entry name" value="Asp_kinase"/>
</dbReference>
<dbReference type="NCBIfam" id="TIGR00656">
    <property type="entry name" value="asp_kin_monofn"/>
    <property type="match status" value="1"/>
</dbReference>
<dbReference type="Proteomes" id="UP000029669">
    <property type="component" value="Chromosome"/>
</dbReference>
<gene>
    <name evidence="18" type="primary">dapG</name>
    <name evidence="18" type="ORF">TKV_c12990</name>
</gene>